<proteinExistence type="predicted"/>
<evidence type="ECO:0000313" key="2">
    <source>
        <dbReference type="EMBL" id="MBO1511626.1"/>
    </source>
</evidence>
<gene>
    <name evidence="2" type="ORF">I7822_08085</name>
</gene>
<keyword evidence="3" id="KW-1185">Reference proteome</keyword>
<evidence type="ECO:0000256" key="1">
    <source>
        <dbReference type="SAM" id="MobiDB-lite"/>
    </source>
</evidence>
<protein>
    <recommendedName>
        <fullName evidence="4">Spore coat protein</fullName>
    </recommendedName>
</protein>
<feature type="region of interest" description="Disordered" evidence="1">
    <location>
        <begin position="1"/>
        <end position="23"/>
    </location>
</feature>
<evidence type="ECO:0008006" key="4">
    <source>
        <dbReference type="Google" id="ProtNLM"/>
    </source>
</evidence>
<dbReference type="EMBL" id="JAGDEL010000004">
    <property type="protein sequence ID" value="MBO1511626.1"/>
    <property type="molecule type" value="Genomic_DNA"/>
</dbReference>
<evidence type="ECO:0000313" key="3">
    <source>
        <dbReference type="Proteomes" id="UP000663981"/>
    </source>
</evidence>
<name>A0ABS3N020_9BACI</name>
<dbReference type="Proteomes" id="UP000663981">
    <property type="component" value="Unassembled WGS sequence"/>
</dbReference>
<sequence length="98" mass="11492">MENKGQFEKNAEHENSEKDVNVPHVDRFSELMFGAKASRVKKENNQQQVDSVHDENKTDEVNYFTLMEQIDDIMGSLENLKPMLKQFSPIMDYIKKKI</sequence>
<reference evidence="2 3" key="1">
    <citation type="submission" date="2021-03" db="EMBL/GenBank/DDBJ databases">
        <title>Whole genome sequence of Metabacillus bambusae BG109.</title>
        <authorList>
            <person name="Jeong J.W."/>
        </authorList>
    </citation>
    <scope>NUCLEOTIDE SEQUENCE [LARGE SCALE GENOMIC DNA]</scope>
    <source>
        <strain evidence="2 3">BG109</strain>
    </source>
</reference>
<dbReference type="RefSeq" id="WP_207976779.1">
    <property type="nucleotide sequence ID" value="NZ_JAGDEL010000004.1"/>
</dbReference>
<accession>A0ABS3N020</accession>
<organism evidence="2 3">
    <name type="scientific">Metabacillus bambusae</name>
    <dbReference type="NCBI Taxonomy" id="2795218"/>
    <lineage>
        <taxon>Bacteria</taxon>
        <taxon>Bacillati</taxon>
        <taxon>Bacillota</taxon>
        <taxon>Bacilli</taxon>
        <taxon>Bacillales</taxon>
        <taxon>Bacillaceae</taxon>
        <taxon>Metabacillus</taxon>
    </lineage>
</organism>
<comment type="caution">
    <text evidence="2">The sequence shown here is derived from an EMBL/GenBank/DDBJ whole genome shotgun (WGS) entry which is preliminary data.</text>
</comment>